<dbReference type="Proteomes" id="UP000729733">
    <property type="component" value="Unassembled WGS sequence"/>
</dbReference>
<protein>
    <submittedName>
        <fullName evidence="2">DUF928 domain-containing protein</fullName>
    </submittedName>
</protein>
<dbReference type="EMBL" id="JADWDC010000033">
    <property type="protein sequence ID" value="MCC0178005.1"/>
    <property type="molecule type" value="Genomic_DNA"/>
</dbReference>
<dbReference type="Pfam" id="PF06051">
    <property type="entry name" value="DUF928"/>
    <property type="match status" value="1"/>
</dbReference>
<feature type="region of interest" description="Disordered" evidence="1">
    <location>
        <begin position="16"/>
        <end position="46"/>
    </location>
</feature>
<feature type="compositionally biased region" description="Polar residues" evidence="1">
    <location>
        <begin position="17"/>
        <end position="27"/>
    </location>
</feature>
<keyword evidence="3" id="KW-1185">Reference proteome</keyword>
<comment type="caution">
    <text evidence="2">The sequence shown here is derived from an EMBL/GenBank/DDBJ whole genome shotgun (WGS) entry which is preliminary data.</text>
</comment>
<evidence type="ECO:0000313" key="2">
    <source>
        <dbReference type="EMBL" id="MCC0178005.1"/>
    </source>
</evidence>
<organism evidence="2 3">
    <name type="scientific">Waterburya agarophytonicola KI4</name>
    <dbReference type="NCBI Taxonomy" id="2874699"/>
    <lineage>
        <taxon>Bacteria</taxon>
        <taxon>Bacillati</taxon>
        <taxon>Cyanobacteriota</taxon>
        <taxon>Cyanophyceae</taxon>
        <taxon>Pleurocapsales</taxon>
        <taxon>Hyellaceae</taxon>
        <taxon>Waterburya</taxon>
        <taxon>Waterburya agarophytonicola</taxon>
    </lineage>
</organism>
<evidence type="ECO:0000313" key="3">
    <source>
        <dbReference type="Proteomes" id="UP000729733"/>
    </source>
</evidence>
<sequence length="238" mass="26814">MMLNMVFGSLANPVNAEKTTTQTSNSDYGLPSHRRDGGSRSSKGNCLADADSRNLTALIPEKTVGVNVSATPKLFFYVPKVSKEKTLEFVLRNQQDELIYEAFLTTEGKGIMSVDLPANVQKDIIEQDNKYHWYLSMICNSEERSRDIVVEGWMRQSTVDVATQQKLDRTNPAQQAELYRDRGFWYDALSVLADNQQSAEELPIIRAKWTELLESVGLKEVANAPFIESQLIESSIKK</sequence>
<reference evidence="2" key="1">
    <citation type="journal article" date="2021" name="Antonie Van Leeuwenhoek">
        <title>Draft genome and description of Waterburya agarophytonicola gen. nov. sp. nov. (Pleurocapsales, Cyanobacteria): a seaweed symbiont.</title>
        <authorList>
            <person name="Bonthond G."/>
            <person name="Shalygin S."/>
            <person name="Bayer T."/>
            <person name="Weinberger F."/>
        </authorList>
    </citation>
    <scope>NUCLEOTIDE SEQUENCE</scope>
    <source>
        <strain evidence="2">KI4</strain>
    </source>
</reference>
<dbReference type="InterPro" id="IPR010328">
    <property type="entry name" value="DUF928"/>
</dbReference>
<name>A0A964BRA9_9CYAN</name>
<gene>
    <name evidence="2" type="ORF">I4641_13555</name>
</gene>
<proteinExistence type="predicted"/>
<evidence type="ECO:0000256" key="1">
    <source>
        <dbReference type="SAM" id="MobiDB-lite"/>
    </source>
</evidence>
<accession>A0A964BRA9</accession>
<dbReference type="AlphaFoldDB" id="A0A964BRA9"/>